<sequence>MKGALGNPSSLSEKMNHMPTVILNGLIERFTEKAKGSIKPVITPAMDNKLLAYQFAIRLAVENWAADIEATASDLQLASHRVADIYKSLGCTVDNVSISDRERLGMKAGEARNMRKAILQAPPVFPRERKRGPAQR</sequence>
<name>A0ACC2VZP1_9TREE</name>
<evidence type="ECO:0000313" key="2">
    <source>
        <dbReference type="Proteomes" id="UP001227268"/>
    </source>
</evidence>
<accession>A0ACC2VZP1</accession>
<protein>
    <submittedName>
        <fullName evidence="1">Uncharacterized protein</fullName>
    </submittedName>
</protein>
<keyword evidence="2" id="KW-1185">Reference proteome</keyword>
<dbReference type="Proteomes" id="UP001227268">
    <property type="component" value="Unassembled WGS sequence"/>
</dbReference>
<reference evidence="1" key="1">
    <citation type="submission" date="2023-04" db="EMBL/GenBank/DDBJ databases">
        <title>Draft Genome sequencing of Naganishia species isolated from polar environments using Oxford Nanopore Technology.</title>
        <authorList>
            <person name="Leo P."/>
            <person name="Venkateswaran K."/>
        </authorList>
    </citation>
    <scope>NUCLEOTIDE SEQUENCE</scope>
    <source>
        <strain evidence="1">MNA-CCFEE 5423</strain>
    </source>
</reference>
<evidence type="ECO:0000313" key="1">
    <source>
        <dbReference type="EMBL" id="KAJ9104598.1"/>
    </source>
</evidence>
<dbReference type="EMBL" id="JASBWT010000005">
    <property type="protein sequence ID" value="KAJ9104598.1"/>
    <property type="molecule type" value="Genomic_DNA"/>
</dbReference>
<organism evidence="1 2">
    <name type="scientific">Naganishia friedmannii</name>
    <dbReference type="NCBI Taxonomy" id="89922"/>
    <lineage>
        <taxon>Eukaryota</taxon>
        <taxon>Fungi</taxon>
        <taxon>Dikarya</taxon>
        <taxon>Basidiomycota</taxon>
        <taxon>Agaricomycotina</taxon>
        <taxon>Tremellomycetes</taxon>
        <taxon>Filobasidiales</taxon>
        <taxon>Filobasidiaceae</taxon>
        <taxon>Naganishia</taxon>
    </lineage>
</organism>
<comment type="caution">
    <text evidence="1">The sequence shown here is derived from an EMBL/GenBank/DDBJ whole genome shotgun (WGS) entry which is preliminary data.</text>
</comment>
<proteinExistence type="predicted"/>
<gene>
    <name evidence="1" type="ORF">QFC21_002096</name>
</gene>